<gene>
    <name evidence="5" type="ORF">BC793_120151</name>
</gene>
<organism evidence="5 6">
    <name type="scientific">Actinoplanes xinjiangensis</name>
    <dbReference type="NCBI Taxonomy" id="512350"/>
    <lineage>
        <taxon>Bacteria</taxon>
        <taxon>Bacillati</taxon>
        <taxon>Actinomycetota</taxon>
        <taxon>Actinomycetes</taxon>
        <taxon>Micromonosporales</taxon>
        <taxon>Micromonosporaceae</taxon>
        <taxon>Actinoplanes</taxon>
    </lineage>
</organism>
<reference evidence="5 6" key="1">
    <citation type="submission" date="2018-05" db="EMBL/GenBank/DDBJ databases">
        <title>Genomic Encyclopedia of Archaeal and Bacterial Type Strains, Phase II (KMG-II): from individual species to whole genera.</title>
        <authorList>
            <person name="Goeker M."/>
        </authorList>
    </citation>
    <scope>NUCLEOTIDE SEQUENCE [LARGE SCALE GENOMIC DNA]</scope>
    <source>
        <strain evidence="5 6">DSM 45184</strain>
    </source>
</reference>
<dbReference type="SMART" id="SM00450">
    <property type="entry name" value="RHOD"/>
    <property type="match status" value="1"/>
</dbReference>
<accession>A0A316FPH5</accession>
<dbReference type="SUPFAM" id="SSF52821">
    <property type="entry name" value="Rhodanese/Cell cycle control phosphatase"/>
    <property type="match status" value="1"/>
</dbReference>
<feature type="domain" description="Rhodanese" evidence="4">
    <location>
        <begin position="14"/>
        <end position="106"/>
    </location>
</feature>
<sequence>MQRISRDALLTLLDTGAVTVVEALPAAHYEADHLPGAVNLPGELTVGLATQLVPDRDRIVVTYCSGPFCTRSKTAAVVFERLGYTDVRVYDGGKADWAQAGLPFEGARTAARAS</sequence>
<dbReference type="EC" id="2.8.1.1" evidence="1"/>
<evidence type="ECO:0000256" key="2">
    <source>
        <dbReference type="ARBA" id="ARBA00022737"/>
    </source>
</evidence>
<evidence type="ECO:0000313" key="5">
    <source>
        <dbReference type="EMBL" id="PWK40212.1"/>
    </source>
</evidence>
<dbReference type="InterPro" id="IPR001307">
    <property type="entry name" value="Thiosulphate_STrfase_CS"/>
</dbReference>
<name>A0A316FPH5_9ACTN</name>
<dbReference type="PANTHER" id="PTHR43855:SF1">
    <property type="entry name" value="THIOSULFATE SULFURTRANSFERASE"/>
    <property type="match status" value="1"/>
</dbReference>
<dbReference type="Gene3D" id="3.40.250.10">
    <property type="entry name" value="Rhodanese-like domain"/>
    <property type="match status" value="1"/>
</dbReference>
<evidence type="ECO:0000259" key="4">
    <source>
        <dbReference type="PROSITE" id="PS50206"/>
    </source>
</evidence>
<keyword evidence="2" id="KW-0677">Repeat</keyword>
<dbReference type="EMBL" id="QGGR01000020">
    <property type="protein sequence ID" value="PWK40212.1"/>
    <property type="molecule type" value="Genomic_DNA"/>
</dbReference>
<dbReference type="AlphaFoldDB" id="A0A316FPH5"/>
<comment type="catalytic activity">
    <reaction evidence="3">
        <text>thiosulfate + hydrogen cyanide = thiocyanate + sulfite + 2 H(+)</text>
        <dbReference type="Rhea" id="RHEA:16881"/>
        <dbReference type="ChEBI" id="CHEBI:15378"/>
        <dbReference type="ChEBI" id="CHEBI:17359"/>
        <dbReference type="ChEBI" id="CHEBI:18022"/>
        <dbReference type="ChEBI" id="CHEBI:18407"/>
        <dbReference type="ChEBI" id="CHEBI:33542"/>
        <dbReference type="EC" id="2.8.1.1"/>
    </reaction>
</comment>
<keyword evidence="5" id="KW-0808">Transferase</keyword>
<dbReference type="InterPro" id="IPR001763">
    <property type="entry name" value="Rhodanese-like_dom"/>
</dbReference>
<dbReference type="PANTHER" id="PTHR43855">
    <property type="entry name" value="THIOSULFATE SULFURTRANSFERASE"/>
    <property type="match status" value="1"/>
</dbReference>
<dbReference type="Pfam" id="PF00581">
    <property type="entry name" value="Rhodanese"/>
    <property type="match status" value="1"/>
</dbReference>
<dbReference type="PROSITE" id="PS50206">
    <property type="entry name" value="RHODANESE_3"/>
    <property type="match status" value="1"/>
</dbReference>
<dbReference type="InterPro" id="IPR051126">
    <property type="entry name" value="Thiosulfate_sulfurtransferase"/>
</dbReference>
<comment type="caution">
    <text evidence="5">The sequence shown here is derived from an EMBL/GenBank/DDBJ whole genome shotgun (WGS) entry which is preliminary data.</text>
</comment>
<dbReference type="PROSITE" id="PS00380">
    <property type="entry name" value="RHODANESE_1"/>
    <property type="match status" value="1"/>
</dbReference>
<evidence type="ECO:0000256" key="1">
    <source>
        <dbReference type="ARBA" id="ARBA00012245"/>
    </source>
</evidence>
<dbReference type="CDD" id="cd00158">
    <property type="entry name" value="RHOD"/>
    <property type="match status" value="1"/>
</dbReference>
<evidence type="ECO:0000313" key="6">
    <source>
        <dbReference type="Proteomes" id="UP000245697"/>
    </source>
</evidence>
<protein>
    <recommendedName>
        <fullName evidence="1">thiosulfate sulfurtransferase</fullName>
        <ecNumber evidence="1">2.8.1.1</ecNumber>
    </recommendedName>
</protein>
<evidence type="ECO:0000256" key="3">
    <source>
        <dbReference type="ARBA" id="ARBA00047549"/>
    </source>
</evidence>
<dbReference type="RefSeq" id="WP_203896458.1">
    <property type="nucleotide sequence ID" value="NZ_BONA01000074.1"/>
</dbReference>
<dbReference type="GO" id="GO:0004792">
    <property type="term" value="F:thiosulfate-cyanide sulfurtransferase activity"/>
    <property type="evidence" value="ECO:0007669"/>
    <property type="project" value="UniProtKB-EC"/>
</dbReference>
<dbReference type="Proteomes" id="UP000245697">
    <property type="component" value="Unassembled WGS sequence"/>
</dbReference>
<proteinExistence type="predicted"/>
<dbReference type="InterPro" id="IPR036873">
    <property type="entry name" value="Rhodanese-like_dom_sf"/>
</dbReference>
<keyword evidence="6" id="KW-1185">Reference proteome</keyword>